<keyword evidence="3 10" id="KW-0132">Cell division</keyword>
<dbReference type="InterPro" id="IPR004101">
    <property type="entry name" value="Mur_ligase_C"/>
</dbReference>
<keyword evidence="4 10" id="KW-0547">Nucleotide-binding</keyword>
<dbReference type="STRING" id="1070130.FVIR_GE00493"/>
<dbReference type="GO" id="GO:0008766">
    <property type="term" value="F:UDP-N-acetylmuramoylalanyl-D-glutamyl-2,6-diaminopimelate-D-alanyl-D-alanine ligase activity"/>
    <property type="evidence" value="ECO:0007669"/>
    <property type="project" value="RHEA"/>
</dbReference>
<comment type="catalytic activity">
    <reaction evidence="10 11">
        <text>D-alanyl-D-alanine + UDP-N-acetyl-alpha-D-muramoyl-L-alanyl-gamma-D-glutamyl-meso-2,6-diaminopimelate + ATP = UDP-N-acetyl-alpha-D-muramoyl-L-alanyl-gamma-D-glutamyl-meso-2,6-diaminopimeloyl-D-alanyl-D-alanine + ADP + phosphate + H(+)</text>
        <dbReference type="Rhea" id="RHEA:28374"/>
        <dbReference type="ChEBI" id="CHEBI:15378"/>
        <dbReference type="ChEBI" id="CHEBI:30616"/>
        <dbReference type="ChEBI" id="CHEBI:43474"/>
        <dbReference type="ChEBI" id="CHEBI:57822"/>
        <dbReference type="ChEBI" id="CHEBI:61386"/>
        <dbReference type="ChEBI" id="CHEBI:83905"/>
        <dbReference type="ChEBI" id="CHEBI:456216"/>
        <dbReference type="EC" id="6.3.2.10"/>
    </reaction>
</comment>
<dbReference type="PANTHER" id="PTHR43024:SF1">
    <property type="entry name" value="UDP-N-ACETYLMURAMOYL-TRIPEPTIDE--D-ALANYL-D-ALANINE LIGASE"/>
    <property type="match status" value="1"/>
</dbReference>
<dbReference type="EC" id="6.3.2.10" evidence="10 11"/>
<name>A0A143WRM6_9ENTR</name>
<dbReference type="HAMAP" id="MF_02019">
    <property type="entry name" value="MurF"/>
    <property type="match status" value="1"/>
</dbReference>
<dbReference type="NCBIfam" id="TIGR01143">
    <property type="entry name" value="murF"/>
    <property type="match status" value="1"/>
</dbReference>
<comment type="similarity">
    <text evidence="10">Belongs to the MurCDEF family. MurF subfamily.</text>
</comment>
<evidence type="ECO:0000256" key="8">
    <source>
        <dbReference type="ARBA" id="ARBA00023306"/>
    </source>
</evidence>
<keyword evidence="6 10" id="KW-0133">Cell shape</keyword>
<dbReference type="InterPro" id="IPR051046">
    <property type="entry name" value="MurCDEF_CellWall_CoF430Synth"/>
</dbReference>
<dbReference type="GO" id="GO:0071555">
    <property type="term" value="P:cell wall organization"/>
    <property type="evidence" value="ECO:0007669"/>
    <property type="project" value="UniProtKB-KW"/>
</dbReference>
<comment type="subcellular location">
    <subcellularLocation>
        <location evidence="10 11">Cytoplasm</location>
    </subcellularLocation>
</comment>
<dbReference type="GO" id="GO:0009252">
    <property type="term" value="P:peptidoglycan biosynthetic process"/>
    <property type="evidence" value="ECO:0007669"/>
    <property type="project" value="UniProtKB-UniRule"/>
</dbReference>
<protein>
    <recommendedName>
        <fullName evidence="10 11">UDP-N-acetylmuramoyl-tripeptide--D-alanyl-D-alanine ligase</fullName>
        <ecNumber evidence="10 11">6.3.2.10</ecNumber>
    </recommendedName>
    <alternativeName>
        <fullName evidence="10">D-alanyl-D-alanine-adding enzyme</fullName>
    </alternativeName>
</protein>
<evidence type="ECO:0000313" key="15">
    <source>
        <dbReference type="Proteomes" id="UP000095665"/>
    </source>
</evidence>
<dbReference type="Gene3D" id="3.40.1390.10">
    <property type="entry name" value="MurE/MurF, N-terminal domain"/>
    <property type="match status" value="1"/>
</dbReference>
<dbReference type="GO" id="GO:0005737">
    <property type="term" value="C:cytoplasm"/>
    <property type="evidence" value="ECO:0007669"/>
    <property type="project" value="UniProtKB-SubCell"/>
</dbReference>
<keyword evidence="15" id="KW-1185">Reference proteome</keyword>
<reference evidence="15" key="1">
    <citation type="submission" date="2016-01" db="EMBL/GenBank/DDBJ databases">
        <authorList>
            <person name="Husnik F."/>
        </authorList>
    </citation>
    <scope>NUCLEOTIDE SEQUENCE [LARGE SCALE GENOMIC DNA]</scope>
</reference>
<dbReference type="OrthoDB" id="9801978at2"/>
<dbReference type="InterPro" id="IPR013221">
    <property type="entry name" value="Mur_ligase_cen"/>
</dbReference>
<dbReference type="InterPro" id="IPR035911">
    <property type="entry name" value="MurE/MurF_N"/>
</dbReference>
<evidence type="ECO:0000313" key="14">
    <source>
        <dbReference type="EMBL" id="CUX96333.1"/>
    </source>
</evidence>
<dbReference type="GO" id="GO:0047480">
    <property type="term" value="F:UDP-N-acetylmuramoyl-tripeptide-D-alanyl-D-alanine ligase activity"/>
    <property type="evidence" value="ECO:0007669"/>
    <property type="project" value="UniProtKB-UniRule"/>
</dbReference>
<dbReference type="SUPFAM" id="SSF53244">
    <property type="entry name" value="MurD-like peptide ligases, peptide-binding domain"/>
    <property type="match status" value="1"/>
</dbReference>
<dbReference type="PATRIC" id="fig|1070130.3.peg.823"/>
<keyword evidence="2 10" id="KW-0436">Ligase</keyword>
<dbReference type="Proteomes" id="UP000095665">
    <property type="component" value="Chromosome I"/>
</dbReference>
<evidence type="ECO:0000256" key="10">
    <source>
        <dbReference type="HAMAP-Rule" id="MF_02019"/>
    </source>
</evidence>
<evidence type="ECO:0000256" key="9">
    <source>
        <dbReference type="ARBA" id="ARBA00023316"/>
    </source>
</evidence>
<dbReference type="Gene3D" id="3.90.190.20">
    <property type="entry name" value="Mur ligase, C-terminal domain"/>
    <property type="match status" value="1"/>
</dbReference>
<evidence type="ECO:0000256" key="1">
    <source>
        <dbReference type="ARBA" id="ARBA00022490"/>
    </source>
</evidence>
<comment type="pathway">
    <text evidence="10 11">Cell wall biogenesis; peptidoglycan biosynthesis.</text>
</comment>
<dbReference type="AlphaFoldDB" id="A0A143WRM6"/>
<evidence type="ECO:0000256" key="4">
    <source>
        <dbReference type="ARBA" id="ARBA00022741"/>
    </source>
</evidence>
<dbReference type="GO" id="GO:0008360">
    <property type="term" value="P:regulation of cell shape"/>
    <property type="evidence" value="ECO:0007669"/>
    <property type="project" value="UniProtKB-KW"/>
</dbReference>
<dbReference type="NCBIfam" id="NF008041">
    <property type="entry name" value="PRK10773.1"/>
    <property type="match status" value="1"/>
</dbReference>
<proteinExistence type="inferred from homology"/>
<feature type="binding site" evidence="10">
    <location>
        <begin position="109"/>
        <end position="115"/>
    </location>
    <ligand>
        <name>ATP</name>
        <dbReference type="ChEBI" id="CHEBI:30616"/>
    </ligand>
</feature>
<dbReference type="Pfam" id="PF08245">
    <property type="entry name" value="Mur_ligase_M"/>
    <property type="match status" value="1"/>
</dbReference>
<dbReference type="Pfam" id="PF02875">
    <property type="entry name" value="Mur_ligase_C"/>
    <property type="match status" value="1"/>
</dbReference>
<evidence type="ECO:0000259" key="13">
    <source>
        <dbReference type="Pfam" id="PF08245"/>
    </source>
</evidence>
<evidence type="ECO:0000256" key="5">
    <source>
        <dbReference type="ARBA" id="ARBA00022840"/>
    </source>
</evidence>
<keyword evidence="9 10" id="KW-0961">Cell wall biogenesis/degradation</keyword>
<evidence type="ECO:0000256" key="6">
    <source>
        <dbReference type="ARBA" id="ARBA00022960"/>
    </source>
</evidence>
<keyword evidence="8 10" id="KW-0131">Cell cycle</keyword>
<dbReference type="SUPFAM" id="SSF53623">
    <property type="entry name" value="MurD-like peptide ligases, catalytic domain"/>
    <property type="match status" value="1"/>
</dbReference>
<dbReference type="SUPFAM" id="SSF63418">
    <property type="entry name" value="MurE/MurF N-terminal domain"/>
    <property type="match status" value="1"/>
</dbReference>
<dbReference type="InterPro" id="IPR005863">
    <property type="entry name" value="UDP-N-AcMur_synth"/>
</dbReference>
<evidence type="ECO:0000256" key="11">
    <source>
        <dbReference type="RuleBase" id="RU004136"/>
    </source>
</evidence>
<evidence type="ECO:0000259" key="12">
    <source>
        <dbReference type="Pfam" id="PF02875"/>
    </source>
</evidence>
<comment type="function">
    <text evidence="10 11">Involved in cell wall formation. Catalyzes the final step in the synthesis of UDP-N-acetylmuramoyl-pentapeptide, the precursor of murein.</text>
</comment>
<evidence type="ECO:0000256" key="7">
    <source>
        <dbReference type="ARBA" id="ARBA00022984"/>
    </source>
</evidence>
<dbReference type="EMBL" id="LN999832">
    <property type="protein sequence ID" value="CUX96333.1"/>
    <property type="molecule type" value="Genomic_DNA"/>
</dbReference>
<organism evidence="14 15">
    <name type="scientific">Candidatus Gullanella endobia</name>
    <dbReference type="NCBI Taxonomy" id="1070130"/>
    <lineage>
        <taxon>Bacteria</taxon>
        <taxon>Pseudomonadati</taxon>
        <taxon>Pseudomonadota</taxon>
        <taxon>Gammaproteobacteria</taxon>
        <taxon>Enterobacterales</taxon>
        <taxon>Enterobacteriaceae</taxon>
        <taxon>Candidatus Gullanella</taxon>
    </lineage>
</organism>
<evidence type="ECO:0000256" key="2">
    <source>
        <dbReference type="ARBA" id="ARBA00022598"/>
    </source>
</evidence>
<dbReference type="KEGG" id="ged:FVIR_GE00493"/>
<keyword evidence="7 10" id="KW-0573">Peptidoglycan synthesis</keyword>
<gene>
    <name evidence="10 14" type="primary">murF</name>
    <name evidence="14" type="ORF">FVIR_GE00493</name>
</gene>
<dbReference type="UniPathway" id="UPA00219"/>
<evidence type="ECO:0000256" key="3">
    <source>
        <dbReference type="ARBA" id="ARBA00022618"/>
    </source>
</evidence>
<dbReference type="Gene3D" id="3.40.1190.10">
    <property type="entry name" value="Mur-like, catalytic domain"/>
    <property type="match status" value="1"/>
</dbReference>
<keyword evidence="5 10" id="KW-0067">ATP-binding</keyword>
<sequence length="455" mass="48882">MIPFRLSAIAPVLNAERIGNDSTIETIITDSRTSSVTQQCLFIALKGNQFDAHDFAKQALDAGAVALLVSRRLPFSVPQLFVADTKRALGQLGAWVRQQVPTRVVAITGSSGKTSVKEMTAAILSQCGLVLSTKDNFNNDIGVPLTLLRLTPKHDFAVIELGGNHLGEIAWTTDLVRPETALVNNLSAAHLAGFGSLSGVAQAKGEIFTGLPDNGRGILNADSHDWSCWKQMLGHKTIWRFALQADNDVDFFATNIKSDQKGIRFILHSPLGKCQVQLPLLGKHNVANALAACALAVSVGAGLSAITTGLAHLKAIPGRLFPITLGTDHLLLDDSYNANVGSMDAALQVLSEMPGYRVMVVGDMLELGEKAEKYHLQVGKNVALTCIDKVLSFGRLSYLISKASGRGEHFQDKTALIIKLIQLLSKKAVMTILVKGSHNSAMEQIVHALQERALC</sequence>
<accession>A0A143WRM6</accession>
<dbReference type="InterPro" id="IPR036615">
    <property type="entry name" value="Mur_ligase_C_dom_sf"/>
</dbReference>
<dbReference type="PANTHER" id="PTHR43024">
    <property type="entry name" value="UDP-N-ACETYLMURAMOYL-TRIPEPTIDE--D-ALANYL-D-ALANINE LIGASE"/>
    <property type="match status" value="1"/>
</dbReference>
<feature type="domain" description="Mur ligase central" evidence="13">
    <location>
        <begin position="107"/>
        <end position="296"/>
    </location>
</feature>
<dbReference type="InterPro" id="IPR036565">
    <property type="entry name" value="Mur-like_cat_sf"/>
</dbReference>
<dbReference type="GO" id="GO:0005524">
    <property type="term" value="F:ATP binding"/>
    <property type="evidence" value="ECO:0007669"/>
    <property type="project" value="UniProtKB-UniRule"/>
</dbReference>
<dbReference type="GO" id="GO:0051301">
    <property type="term" value="P:cell division"/>
    <property type="evidence" value="ECO:0007669"/>
    <property type="project" value="UniProtKB-KW"/>
</dbReference>
<keyword evidence="1 10" id="KW-0963">Cytoplasm</keyword>
<dbReference type="RefSeq" id="WP_067498528.1">
    <property type="nucleotide sequence ID" value="NZ_LN999832.1"/>
</dbReference>
<feature type="domain" description="Mur ligase C-terminal" evidence="12">
    <location>
        <begin position="329"/>
        <end position="437"/>
    </location>
</feature>